<keyword evidence="3" id="KW-0328">Glycosyltransferase</keyword>
<dbReference type="GO" id="GO:0016117">
    <property type="term" value="P:carotenoid biosynthetic process"/>
    <property type="evidence" value="ECO:0007669"/>
    <property type="project" value="UniProtKB-KW"/>
</dbReference>
<dbReference type="GO" id="GO:0005886">
    <property type="term" value="C:plasma membrane"/>
    <property type="evidence" value="ECO:0007669"/>
    <property type="project" value="UniProtKB-SubCell"/>
</dbReference>
<comment type="pathway">
    <text evidence="8">Carotenoid biosynthesis; staphyloxanthin biosynthesis; staphyloxanthin from farnesyl diphosphate: step 4/5.</text>
</comment>
<evidence type="ECO:0000259" key="11">
    <source>
        <dbReference type="Pfam" id="PF00535"/>
    </source>
</evidence>
<evidence type="ECO:0000256" key="8">
    <source>
        <dbReference type="ARBA" id="ARBA00037904"/>
    </source>
</evidence>
<evidence type="ECO:0000313" key="13">
    <source>
        <dbReference type="Proteomes" id="UP000272464"/>
    </source>
</evidence>
<dbReference type="PANTHER" id="PTHR43646:SF2">
    <property type="entry name" value="GLYCOSYLTRANSFERASE 2-LIKE DOMAIN-CONTAINING PROTEIN"/>
    <property type="match status" value="1"/>
</dbReference>
<evidence type="ECO:0000256" key="2">
    <source>
        <dbReference type="ARBA" id="ARBA00022475"/>
    </source>
</evidence>
<dbReference type="AlphaFoldDB" id="A0A433X669"/>
<feature type="domain" description="Glycosyltransferase 2-like" evidence="11">
    <location>
        <begin position="9"/>
        <end position="142"/>
    </location>
</feature>
<keyword evidence="4 12" id="KW-0808">Transferase</keyword>
<dbReference type="SUPFAM" id="SSF53448">
    <property type="entry name" value="Nucleotide-diphospho-sugar transferases"/>
    <property type="match status" value="1"/>
</dbReference>
<protein>
    <recommendedName>
        <fullName evidence="10">4,4'-diaponeurosporenoate glycosyltransferase</fullName>
    </recommendedName>
</protein>
<comment type="caution">
    <text evidence="12">The sequence shown here is derived from an EMBL/GenBank/DDBJ whole genome shotgun (WGS) entry which is preliminary data.</text>
</comment>
<dbReference type="CDD" id="cd00761">
    <property type="entry name" value="Glyco_tranf_GTA_type"/>
    <property type="match status" value="1"/>
</dbReference>
<dbReference type="InterPro" id="IPR029044">
    <property type="entry name" value="Nucleotide-diphossugar_trans"/>
</dbReference>
<dbReference type="EMBL" id="RZNX01000006">
    <property type="protein sequence ID" value="RUT29542.1"/>
    <property type="molecule type" value="Genomic_DNA"/>
</dbReference>
<dbReference type="RefSeq" id="WP_127199926.1">
    <property type="nucleotide sequence ID" value="NZ_RZNX01000006.1"/>
</dbReference>
<dbReference type="PANTHER" id="PTHR43646">
    <property type="entry name" value="GLYCOSYLTRANSFERASE"/>
    <property type="match status" value="1"/>
</dbReference>
<evidence type="ECO:0000256" key="7">
    <source>
        <dbReference type="ARBA" id="ARBA00037281"/>
    </source>
</evidence>
<accession>A0A433X669</accession>
<reference evidence="12 13" key="1">
    <citation type="submission" date="2018-12" db="EMBL/GenBank/DDBJ databases">
        <authorList>
            <person name="Sun L."/>
            <person name="Chen Z."/>
        </authorList>
    </citation>
    <scope>NUCLEOTIDE SEQUENCE [LARGE SCALE GENOMIC DNA]</scope>
    <source>
        <strain evidence="12 13">3-5-3</strain>
    </source>
</reference>
<dbReference type="Proteomes" id="UP000272464">
    <property type="component" value="Unassembled WGS sequence"/>
</dbReference>
<dbReference type="InterPro" id="IPR001173">
    <property type="entry name" value="Glyco_trans_2-like"/>
</dbReference>
<dbReference type="Gene3D" id="3.90.550.10">
    <property type="entry name" value="Spore Coat Polysaccharide Biosynthesis Protein SpsA, Chain A"/>
    <property type="match status" value="1"/>
</dbReference>
<name>A0A433X669_9BACL</name>
<dbReference type="OrthoDB" id="396512at2"/>
<evidence type="ECO:0000256" key="1">
    <source>
        <dbReference type="ARBA" id="ARBA00004236"/>
    </source>
</evidence>
<evidence type="ECO:0000256" key="4">
    <source>
        <dbReference type="ARBA" id="ARBA00022679"/>
    </source>
</evidence>
<keyword evidence="2" id="KW-1003">Cell membrane</keyword>
<comment type="similarity">
    <text evidence="9">Belongs to the glycosyltransferase 2 family. CrtQ subfamily.</text>
</comment>
<gene>
    <name evidence="12" type="ORF">EJP77_14285</name>
</gene>
<evidence type="ECO:0000256" key="9">
    <source>
        <dbReference type="ARBA" id="ARBA00038120"/>
    </source>
</evidence>
<evidence type="ECO:0000313" key="12">
    <source>
        <dbReference type="EMBL" id="RUT29542.1"/>
    </source>
</evidence>
<dbReference type="GO" id="GO:0016757">
    <property type="term" value="F:glycosyltransferase activity"/>
    <property type="evidence" value="ECO:0007669"/>
    <property type="project" value="UniProtKB-KW"/>
</dbReference>
<comment type="function">
    <text evidence="7">Catalyzes the glycosylation of 4,4'-diaponeurosporenoate, i.e. the esterification of glucose at the C1'' position with the carboxyl group of 4,4'-diaponeurosporenic acid, to form glycosyl-4,4'-diaponeurosporenoate. This is a step in the biosynthesis of staphyloxanthin, an orange pigment present in most staphylococci strains.</text>
</comment>
<comment type="subcellular location">
    <subcellularLocation>
        <location evidence="1">Cell membrane</location>
    </subcellularLocation>
</comment>
<keyword evidence="5" id="KW-0125">Carotenoid biosynthesis</keyword>
<organism evidence="12 13">
    <name type="scientific">Paenibacillus zeisoli</name>
    <dbReference type="NCBI Taxonomy" id="2496267"/>
    <lineage>
        <taxon>Bacteria</taxon>
        <taxon>Bacillati</taxon>
        <taxon>Bacillota</taxon>
        <taxon>Bacilli</taxon>
        <taxon>Bacillales</taxon>
        <taxon>Paenibacillaceae</taxon>
        <taxon>Paenibacillus</taxon>
    </lineage>
</organism>
<evidence type="ECO:0000256" key="10">
    <source>
        <dbReference type="ARBA" id="ARBA00040345"/>
    </source>
</evidence>
<evidence type="ECO:0000256" key="5">
    <source>
        <dbReference type="ARBA" id="ARBA00022746"/>
    </source>
</evidence>
<sequence length="296" mass="34115">MTAEQPIVSLIIAVRNEGMNLLTTLESLKVSKTALPYEIIIVDDGSIDSCCEFLYGYRISAPVHYIRTGSIGPAEARNRGAEIARGKVCIFCSGHLYFEDYWMEKLIAPILGRDANCTSPGISRIKDTSGQIGYGQWLHLPEFTTEWIYDLPPSFEAAVMPWQCIAVELESFQSIGGFDREFKEETAIAAEFSLRMGLFGYRCRIEPAVHLLLVERTQFPYVPPVDYRGYHLLRMAVLHFNEERLLKTWEVVGRNEESEGWESEIKKSGAFQARERYKTNRRFDDNWFFDRYNIKF</sequence>
<evidence type="ECO:0000256" key="6">
    <source>
        <dbReference type="ARBA" id="ARBA00023136"/>
    </source>
</evidence>
<keyword evidence="13" id="KW-1185">Reference proteome</keyword>
<keyword evidence="6" id="KW-0472">Membrane</keyword>
<proteinExistence type="inferred from homology"/>
<dbReference type="Pfam" id="PF00535">
    <property type="entry name" value="Glycos_transf_2"/>
    <property type="match status" value="1"/>
</dbReference>
<evidence type="ECO:0000256" key="3">
    <source>
        <dbReference type="ARBA" id="ARBA00022676"/>
    </source>
</evidence>